<evidence type="ECO:0000259" key="2">
    <source>
        <dbReference type="Pfam" id="PF09949"/>
    </source>
</evidence>
<feature type="region of interest" description="Disordered" evidence="1">
    <location>
        <begin position="843"/>
        <end position="911"/>
    </location>
</feature>
<dbReference type="OrthoDB" id="2117591at2759"/>
<gene>
    <name evidence="3" type="ORF">BDZ90DRAFT_230968</name>
</gene>
<dbReference type="InterPro" id="IPR052935">
    <property type="entry name" value="Mg2+_PAP"/>
</dbReference>
<feature type="compositionally biased region" description="Low complexity" evidence="1">
    <location>
        <begin position="319"/>
        <end position="339"/>
    </location>
</feature>
<feature type="compositionally biased region" description="Polar residues" evidence="1">
    <location>
        <begin position="48"/>
        <end position="67"/>
    </location>
</feature>
<feature type="compositionally biased region" description="Low complexity" evidence="1">
    <location>
        <begin position="393"/>
        <end position="414"/>
    </location>
</feature>
<feature type="compositionally biased region" description="Low complexity" evidence="1">
    <location>
        <begin position="1"/>
        <end position="19"/>
    </location>
</feature>
<feature type="region of interest" description="Disordered" evidence="1">
    <location>
        <begin position="243"/>
        <end position="289"/>
    </location>
</feature>
<feature type="compositionally biased region" description="Low complexity" evidence="1">
    <location>
        <begin position="888"/>
        <end position="903"/>
    </location>
</feature>
<dbReference type="GO" id="GO:0030479">
    <property type="term" value="C:actin cortical patch"/>
    <property type="evidence" value="ECO:0007669"/>
    <property type="project" value="TreeGrafter"/>
</dbReference>
<feature type="domain" description="Phosphatidate phosphatase APP1 catalytic" evidence="2">
    <location>
        <begin position="710"/>
        <end position="773"/>
    </location>
</feature>
<dbReference type="Proteomes" id="UP000245884">
    <property type="component" value="Unassembled WGS sequence"/>
</dbReference>
<name>A0A316UUI5_9BASI</name>
<evidence type="ECO:0000313" key="4">
    <source>
        <dbReference type="Proteomes" id="UP000245884"/>
    </source>
</evidence>
<dbReference type="GO" id="GO:0008195">
    <property type="term" value="F:phosphatidate phosphatase activity"/>
    <property type="evidence" value="ECO:0007669"/>
    <property type="project" value="InterPro"/>
</dbReference>
<feature type="compositionally biased region" description="Low complexity" evidence="1">
    <location>
        <begin position="696"/>
        <end position="706"/>
    </location>
</feature>
<evidence type="ECO:0000256" key="1">
    <source>
        <dbReference type="SAM" id="MobiDB-lite"/>
    </source>
</evidence>
<feature type="domain" description="Phosphatidate phosphatase APP1 catalytic" evidence="2">
    <location>
        <begin position="563"/>
        <end position="684"/>
    </location>
</feature>
<feature type="compositionally biased region" description="Polar residues" evidence="1">
    <location>
        <begin position="683"/>
        <end position="695"/>
    </location>
</feature>
<feature type="region of interest" description="Disordered" evidence="1">
    <location>
        <begin position="303"/>
        <end position="414"/>
    </location>
</feature>
<dbReference type="PANTHER" id="PTHR28208">
    <property type="entry name" value="PHOSPHATIDATE PHOSPHATASE APP1"/>
    <property type="match status" value="1"/>
</dbReference>
<dbReference type="STRING" id="1569628.A0A316UUI5"/>
<dbReference type="AlphaFoldDB" id="A0A316UUI5"/>
<feature type="region of interest" description="Disordered" evidence="1">
    <location>
        <begin position="683"/>
        <end position="706"/>
    </location>
</feature>
<dbReference type="EMBL" id="KZ819664">
    <property type="protein sequence ID" value="PWN28967.1"/>
    <property type="molecule type" value="Genomic_DNA"/>
</dbReference>
<organism evidence="3 4">
    <name type="scientific">Jaminaea rosea</name>
    <dbReference type="NCBI Taxonomy" id="1569628"/>
    <lineage>
        <taxon>Eukaryota</taxon>
        <taxon>Fungi</taxon>
        <taxon>Dikarya</taxon>
        <taxon>Basidiomycota</taxon>
        <taxon>Ustilaginomycotina</taxon>
        <taxon>Exobasidiomycetes</taxon>
        <taxon>Microstromatales</taxon>
        <taxon>Microstromatales incertae sedis</taxon>
        <taxon>Jaminaea</taxon>
    </lineage>
</organism>
<protein>
    <recommendedName>
        <fullName evidence="2">Phosphatidate phosphatase APP1 catalytic domain-containing protein</fullName>
    </recommendedName>
</protein>
<feature type="region of interest" description="Disordered" evidence="1">
    <location>
        <begin position="1"/>
        <end position="71"/>
    </location>
</feature>
<feature type="region of interest" description="Disordered" evidence="1">
    <location>
        <begin position="87"/>
        <end position="113"/>
    </location>
</feature>
<dbReference type="RefSeq" id="XP_025363579.1">
    <property type="nucleotide sequence ID" value="XM_025505670.1"/>
</dbReference>
<feature type="region of interest" description="Disordered" evidence="1">
    <location>
        <begin position="781"/>
        <end position="808"/>
    </location>
</feature>
<keyword evidence="4" id="KW-1185">Reference proteome</keyword>
<sequence length="963" mass="101948">MAPTPSTQHTSTASASTSSWQMMPAAPASTSITGHHVRARMAEKANQSRDYWTTVKQRASDLKQQAGPQARTLKHSFSTSLLNSNNIATSSSSASSSSSSAAATRSSSPPSRDRVFPVLLPGYTFARPPNYDPAAEDELHLVLRGFVGRKSATPGRGQRMFALMARQLARLPKPLAASSTSLLLHPRPSSTDDANFWPGVPTGSVADAGHVAADKEKLPLSERIVEEVADRLDERTIGKLVEKMGALPIDGEGGVHDEPEGMDESDSRSGSGATTPAMPPHTQGRPLPQLRVQSKDLEADLRESVGGDNYPASPETMRSQSSSATDASTLASTATSSSSQPGSFREPPTRSSTAESGKVPQPEPTRTLRPMLESSKSSTAVPPSRLSRLRGLTPLSSSSLASTRSAPMSNSGVDASSAAADSQLVGGSDFWAKRTLDEIHALTANLSERLADFWIYRVAASEVRVEVEGWFSADQEGEKEGDWRMLLAQELKSDAHGMFRLKVNIGPVGVFGDELRRLRCRAVLAGNTQDAPATDWVPLDLPAWRGPPLPHDEAPARPATPSIRLISDVDDTVRQTLVTSGLKSVFRQVFVLPHDEVAVPGMAEWYRWLKGPGAPDGAAGESEATMDTKEEVQTTSSPLIDGLHFVSNAPLELWRPVTDFLRAAGMPDGAHVHLKSYNSDVEASTSNTAGASNGNTSDSASATPAATAPKTSLLSTWLQPASSRKRAAIVNILDDFPKSLFLLVGDTGELDLELYAELAKERPGQVKGLYLRDVSSPYTATAAASTGRGRGGVEGEEEGDVLEPKSRSSAALKPAVDWVKAKRPANQRAMTMDGVMLSGVTPSSAAANDASYTSSGGNSAPSSPRLLARMRGPSRRDTLDLESIAPLGPSATSVSPSGSASPTKTGSAVAGNISPALQTRLIKAKAMIPPGCELKLFRSGDDVRVESGRLIRRLRAEATAKAT</sequence>
<reference evidence="3 4" key="1">
    <citation type="journal article" date="2018" name="Mol. Biol. Evol.">
        <title>Broad Genomic Sampling Reveals a Smut Pathogenic Ancestry of the Fungal Clade Ustilaginomycotina.</title>
        <authorList>
            <person name="Kijpornyongpan T."/>
            <person name="Mondo S.J."/>
            <person name="Barry K."/>
            <person name="Sandor L."/>
            <person name="Lee J."/>
            <person name="Lipzen A."/>
            <person name="Pangilinan J."/>
            <person name="LaButti K."/>
            <person name="Hainaut M."/>
            <person name="Henrissat B."/>
            <person name="Grigoriev I.V."/>
            <person name="Spatafora J.W."/>
            <person name="Aime M.C."/>
        </authorList>
    </citation>
    <scope>NUCLEOTIDE SEQUENCE [LARGE SCALE GENOMIC DNA]</scope>
    <source>
        <strain evidence="3 4">MCA 5214</strain>
    </source>
</reference>
<feature type="compositionally biased region" description="Low complexity" evidence="1">
    <location>
        <begin position="87"/>
        <end position="110"/>
    </location>
</feature>
<dbReference type="GeneID" id="37027493"/>
<proteinExistence type="predicted"/>
<dbReference type="PANTHER" id="PTHR28208:SF3">
    <property type="entry name" value="PHOSPHATIDATE PHOSPHATASE APP1"/>
    <property type="match status" value="1"/>
</dbReference>
<dbReference type="Pfam" id="PF09949">
    <property type="entry name" value="APP1_cat"/>
    <property type="match status" value="2"/>
</dbReference>
<dbReference type="InterPro" id="IPR019236">
    <property type="entry name" value="APP1_cat"/>
</dbReference>
<evidence type="ECO:0000313" key="3">
    <source>
        <dbReference type="EMBL" id="PWN28967.1"/>
    </source>
</evidence>
<feature type="compositionally biased region" description="Polar residues" evidence="1">
    <location>
        <begin position="843"/>
        <end position="862"/>
    </location>
</feature>
<accession>A0A316UUI5</accession>